<organism evidence="2 3">
    <name type="scientific">Rhodotorula diobovata</name>
    <dbReference type="NCBI Taxonomy" id="5288"/>
    <lineage>
        <taxon>Eukaryota</taxon>
        <taxon>Fungi</taxon>
        <taxon>Dikarya</taxon>
        <taxon>Basidiomycota</taxon>
        <taxon>Pucciniomycotina</taxon>
        <taxon>Microbotryomycetes</taxon>
        <taxon>Sporidiobolales</taxon>
        <taxon>Sporidiobolaceae</taxon>
        <taxon>Rhodotorula</taxon>
    </lineage>
</organism>
<protein>
    <submittedName>
        <fullName evidence="2">Uncharacterized protein</fullName>
    </submittedName>
</protein>
<feature type="region of interest" description="Disordered" evidence="1">
    <location>
        <begin position="14"/>
        <end position="38"/>
    </location>
</feature>
<dbReference type="EMBL" id="SOZI01000031">
    <property type="protein sequence ID" value="TNY22093.1"/>
    <property type="molecule type" value="Genomic_DNA"/>
</dbReference>
<name>A0A5C5FYX5_9BASI</name>
<comment type="caution">
    <text evidence="2">The sequence shown here is derived from an EMBL/GenBank/DDBJ whole genome shotgun (WGS) entry which is preliminary data.</text>
</comment>
<sequence length="215" mass="24059">MPFSRRLSMYAATKRRLGSSTGPSQDPNNVGVGSLTRSNPGRLVSAGLSHKDTEVFITTALRSLLSNIKAEGCDIHDRWQWEVVSLTGGNASKPLHECIELHVSPPEGERSELPTFGGNGNRLIRFHPNSQSDQEYAVVWQEVREVAEDPHSGTHLLTPSHRPYFRWRWFKPSAGPRTVAEEKADLMALFPPEADFPPAHIAGDFINVRFYEERS</sequence>
<gene>
    <name evidence="2" type="ORF">DMC30DRAFT_393274</name>
</gene>
<evidence type="ECO:0000313" key="3">
    <source>
        <dbReference type="Proteomes" id="UP000311382"/>
    </source>
</evidence>
<proteinExistence type="predicted"/>
<feature type="compositionally biased region" description="Polar residues" evidence="1">
    <location>
        <begin position="18"/>
        <end position="28"/>
    </location>
</feature>
<evidence type="ECO:0000313" key="2">
    <source>
        <dbReference type="EMBL" id="TNY22093.1"/>
    </source>
</evidence>
<dbReference type="Proteomes" id="UP000311382">
    <property type="component" value="Unassembled WGS sequence"/>
</dbReference>
<keyword evidence="3" id="KW-1185">Reference proteome</keyword>
<evidence type="ECO:0000256" key="1">
    <source>
        <dbReference type="SAM" id="MobiDB-lite"/>
    </source>
</evidence>
<dbReference type="AlphaFoldDB" id="A0A5C5FYX5"/>
<accession>A0A5C5FYX5</accession>
<reference evidence="2 3" key="1">
    <citation type="submission" date="2019-03" db="EMBL/GenBank/DDBJ databases">
        <title>Rhodosporidium diobovatum UCD-FST 08-225 genome sequencing, assembly, and annotation.</title>
        <authorList>
            <person name="Fakankun I.U."/>
            <person name="Fristensky B."/>
            <person name="Levin D.B."/>
        </authorList>
    </citation>
    <scope>NUCLEOTIDE SEQUENCE [LARGE SCALE GENOMIC DNA]</scope>
    <source>
        <strain evidence="2 3">UCD-FST 08-225</strain>
    </source>
</reference>